<reference evidence="2 3" key="1">
    <citation type="submission" date="2020-03" db="EMBL/GenBank/DDBJ databases">
        <title>Dissostichus mawsoni Genome sequencing and assembly.</title>
        <authorList>
            <person name="Park H."/>
        </authorList>
    </citation>
    <scope>NUCLEOTIDE SEQUENCE [LARGE SCALE GENOMIC DNA]</scope>
    <source>
        <strain evidence="2">DM0001</strain>
        <tissue evidence="2">Muscle</tissue>
    </source>
</reference>
<comment type="caution">
    <text evidence="2">The sequence shown here is derived from an EMBL/GenBank/DDBJ whole genome shotgun (WGS) entry which is preliminary data.</text>
</comment>
<protein>
    <recommendedName>
        <fullName evidence="4">Secreted protein</fullName>
    </recommendedName>
</protein>
<dbReference type="EMBL" id="JAAKFY010000015">
    <property type="protein sequence ID" value="KAF3845121.1"/>
    <property type="molecule type" value="Genomic_DNA"/>
</dbReference>
<gene>
    <name evidence="2" type="ORF">F7725_008284</name>
</gene>
<accession>A0A7J5Y7Y7</accession>
<name>A0A7J5Y7Y7_DISMA</name>
<keyword evidence="3" id="KW-1185">Reference proteome</keyword>
<dbReference type="AlphaFoldDB" id="A0A7J5Y7Y7"/>
<keyword evidence="1" id="KW-0732">Signal</keyword>
<feature type="signal peptide" evidence="1">
    <location>
        <begin position="1"/>
        <end position="19"/>
    </location>
</feature>
<feature type="chain" id="PRO_5029590919" description="Secreted protein" evidence="1">
    <location>
        <begin position="20"/>
        <end position="109"/>
    </location>
</feature>
<proteinExistence type="predicted"/>
<evidence type="ECO:0000313" key="3">
    <source>
        <dbReference type="Proteomes" id="UP000518266"/>
    </source>
</evidence>
<evidence type="ECO:0008006" key="4">
    <source>
        <dbReference type="Google" id="ProtNLM"/>
    </source>
</evidence>
<organism evidence="2 3">
    <name type="scientific">Dissostichus mawsoni</name>
    <name type="common">Antarctic cod</name>
    <dbReference type="NCBI Taxonomy" id="36200"/>
    <lineage>
        <taxon>Eukaryota</taxon>
        <taxon>Metazoa</taxon>
        <taxon>Chordata</taxon>
        <taxon>Craniata</taxon>
        <taxon>Vertebrata</taxon>
        <taxon>Euteleostomi</taxon>
        <taxon>Actinopterygii</taxon>
        <taxon>Neopterygii</taxon>
        <taxon>Teleostei</taxon>
        <taxon>Neoteleostei</taxon>
        <taxon>Acanthomorphata</taxon>
        <taxon>Eupercaria</taxon>
        <taxon>Perciformes</taxon>
        <taxon>Notothenioidei</taxon>
        <taxon>Nototheniidae</taxon>
        <taxon>Dissostichus</taxon>
    </lineage>
</organism>
<feature type="non-terminal residue" evidence="2">
    <location>
        <position position="1"/>
    </location>
</feature>
<evidence type="ECO:0000313" key="2">
    <source>
        <dbReference type="EMBL" id="KAF3845121.1"/>
    </source>
</evidence>
<sequence>MKRLQSLNLLHACLLQCTCFDHDECSVTFHHNKPSGQTSPTEGKNYNFTTLCQSLYLSLCLTNYAVTKVFNKHVIIAFAVIALSITEMHAFGKTNRSCDRNQSNKNPNT</sequence>
<dbReference type="Proteomes" id="UP000518266">
    <property type="component" value="Unassembled WGS sequence"/>
</dbReference>
<evidence type="ECO:0000256" key="1">
    <source>
        <dbReference type="SAM" id="SignalP"/>
    </source>
</evidence>